<dbReference type="KEGG" id="nsa:Nitsa_1440"/>
<dbReference type="InterPro" id="IPR011990">
    <property type="entry name" value="TPR-like_helical_dom_sf"/>
</dbReference>
<evidence type="ECO:0000256" key="4">
    <source>
        <dbReference type="ARBA" id="ARBA00023251"/>
    </source>
</evidence>
<dbReference type="RefSeq" id="WP_013554378.1">
    <property type="nucleotide sequence ID" value="NC_014935.1"/>
</dbReference>
<comment type="catalytic activity">
    <reaction evidence="1">
        <text>a beta-lactam + H2O = a substituted beta-amino acid</text>
        <dbReference type="Rhea" id="RHEA:20401"/>
        <dbReference type="ChEBI" id="CHEBI:15377"/>
        <dbReference type="ChEBI" id="CHEBI:35627"/>
        <dbReference type="ChEBI" id="CHEBI:140347"/>
        <dbReference type="EC" id="3.5.2.6"/>
    </reaction>
</comment>
<protein>
    <recommendedName>
        <fullName evidence="2">beta-lactamase</fullName>
        <ecNumber evidence="2">3.5.2.6</ecNumber>
    </recommendedName>
</protein>
<dbReference type="Proteomes" id="UP000008633">
    <property type="component" value="Chromosome"/>
</dbReference>
<evidence type="ECO:0000256" key="1">
    <source>
        <dbReference type="ARBA" id="ARBA00001526"/>
    </source>
</evidence>
<keyword evidence="4" id="KW-0046">Antibiotic resistance</keyword>
<evidence type="ECO:0000256" key="5">
    <source>
        <dbReference type="SAM" id="MobiDB-lite"/>
    </source>
</evidence>
<proteinExistence type="predicted"/>
<accession>E6WZP8</accession>
<reference evidence="6 7" key="1">
    <citation type="journal article" date="2011" name="Stand. Genomic Sci.">
        <title>Complete genome sequence of Nitratifractor salsuginis type strain (E9I37-1).</title>
        <authorList>
            <person name="Anderson I."/>
            <person name="Sikorski J."/>
            <person name="Zeytun A."/>
            <person name="Nolan M."/>
            <person name="Lapidus A."/>
            <person name="Lucas S."/>
            <person name="Hammon N."/>
            <person name="Deshpande S."/>
            <person name="Cheng J.F."/>
            <person name="Tapia R."/>
            <person name="Han C."/>
            <person name="Goodwin L."/>
            <person name="Pitluck S."/>
            <person name="Liolios K."/>
            <person name="Pagani I."/>
            <person name="Ivanova N."/>
            <person name="Huntemann M."/>
            <person name="Mavromatis K."/>
            <person name="Ovchinikova G."/>
            <person name="Pati A."/>
            <person name="Chen A."/>
            <person name="Palaniappan K."/>
            <person name="Land M."/>
            <person name="Hauser L."/>
            <person name="Brambilla E.M."/>
            <person name="Ngatchou-Djao O.D."/>
            <person name="Rohde M."/>
            <person name="Tindall B.J."/>
            <person name="Goker M."/>
            <person name="Detter J.C."/>
            <person name="Woyke T."/>
            <person name="Bristow J."/>
            <person name="Eisen J.A."/>
            <person name="Markowitz V."/>
            <person name="Hugenholtz P."/>
            <person name="Klenk H.P."/>
            <person name="Kyrpides N.C."/>
        </authorList>
    </citation>
    <scope>NUCLEOTIDE SEQUENCE [LARGE SCALE GENOMIC DNA]</scope>
    <source>
        <strain evidence="7">DSM 16511 / JCM 12458 / E9I37-1</strain>
    </source>
</reference>
<dbReference type="SUPFAM" id="SSF81901">
    <property type="entry name" value="HCP-like"/>
    <property type="match status" value="1"/>
</dbReference>
<dbReference type="AlphaFoldDB" id="E6WZP8"/>
<feature type="compositionally biased region" description="Low complexity" evidence="5">
    <location>
        <begin position="192"/>
        <end position="208"/>
    </location>
</feature>
<keyword evidence="7" id="KW-1185">Reference proteome</keyword>
<dbReference type="Pfam" id="PF08238">
    <property type="entry name" value="Sel1"/>
    <property type="match status" value="2"/>
</dbReference>
<reference evidence="7" key="2">
    <citation type="submission" date="2011-01" db="EMBL/GenBank/DDBJ databases">
        <title>The complete genome of Nitratifractor salsuginis DSM 16511.</title>
        <authorList>
            <consortium name="US DOE Joint Genome Institute (JGI-PGF)"/>
            <person name="Lucas S."/>
            <person name="Copeland A."/>
            <person name="Lapidus A."/>
            <person name="Bruce D."/>
            <person name="Goodwin L."/>
            <person name="Pitluck S."/>
            <person name="Kyrpides N."/>
            <person name="Mavromatis K."/>
            <person name="Ivanova N."/>
            <person name="Mikhailova N."/>
            <person name="Zeytun A."/>
            <person name="Detter J.C."/>
            <person name="Tapia R."/>
            <person name="Han C."/>
            <person name="Land M."/>
            <person name="Hauser L."/>
            <person name="Markowitz V."/>
            <person name="Cheng J.-F."/>
            <person name="Hugenholtz P."/>
            <person name="Woyke T."/>
            <person name="Wu D."/>
            <person name="Tindall B."/>
            <person name="Schuetze A."/>
            <person name="Brambilla E."/>
            <person name="Klenk H.-P."/>
            <person name="Eisen J.A."/>
        </authorList>
    </citation>
    <scope>NUCLEOTIDE SEQUENCE [LARGE SCALE GENOMIC DNA]</scope>
    <source>
        <strain evidence="7">DSM 16511 / JCM 12458 / E9I37-1</strain>
    </source>
</reference>
<sequence length="429" mass="48325">MEEITKRFEIVRLAVQLGDVRTIEIQCDALRSLSLNEELDEIIELLESRNYRQALYEMKHYTEKVKDEFFEVEAPKAQSPKGAQRASDRAMAGLFDLEPVAETPSREERVLDVEDLLRLSRENRKSTVKEYVPAPTFDLETEEVESEEKATETAAAPQQGSVVSESESDIQVSQEENENVTEESAESRQVEEPAPAEELSSEEPVASPIVERESEAQKVVEEKAASISSSQTAPPGQAGEERYAPIPYIGQKFRNMIHQFPPVEEAERVPAVVEEMQKKIAREGYSESEIEAFLNHYRRYKEEGRKGEAALVLLLAAATESQFAQFLLARELFKGEIIEEDHAEAFTQINTLADQNFPEAICDLAQFYEHGVGIGKDRQLALLLYEEAAEMGVARAARHYQRLKNSRGLKGLLGKVKLPDLPLKLPKKS</sequence>
<dbReference type="eggNOG" id="COG0790">
    <property type="taxonomic scope" value="Bacteria"/>
</dbReference>
<feature type="region of interest" description="Disordered" evidence="5">
    <location>
        <begin position="134"/>
        <end position="241"/>
    </location>
</feature>
<dbReference type="Gene3D" id="1.25.40.10">
    <property type="entry name" value="Tetratricopeptide repeat domain"/>
    <property type="match status" value="1"/>
</dbReference>
<organism evidence="6 7">
    <name type="scientific">Nitratifractor salsuginis (strain DSM 16511 / JCM 12458 / E9I37-1)</name>
    <dbReference type="NCBI Taxonomy" id="749222"/>
    <lineage>
        <taxon>Bacteria</taxon>
        <taxon>Pseudomonadati</taxon>
        <taxon>Campylobacterota</taxon>
        <taxon>Epsilonproteobacteria</taxon>
        <taxon>Campylobacterales</taxon>
        <taxon>Sulfurovaceae</taxon>
        <taxon>Nitratifractor</taxon>
    </lineage>
</organism>
<evidence type="ECO:0000313" key="7">
    <source>
        <dbReference type="Proteomes" id="UP000008633"/>
    </source>
</evidence>
<dbReference type="OrthoDB" id="9816559at2"/>
<dbReference type="GO" id="GO:0008800">
    <property type="term" value="F:beta-lactamase activity"/>
    <property type="evidence" value="ECO:0007669"/>
    <property type="project" value="UniProtKB-EC"/>
</dbReference>
<dbReference type="EMBL" id="CP002452">
    <property type="protein sequence ID" value="ADV46689.1"/>
    <property type="molecule type" value="Genomic_DNA"/>
</dbReference>
<dbReference type="SMART" id="SM00671">
    <property type="entry name" value="SEL1"/>
    <property type="match status" value="2"/>
</dbReference>
<dbReference type="EC" id="3.5.2.6" evidence="2"/>
<evidence type="ECO:0000313" key="6">
    <source>
        <dbReference type="EMBL" id="ADV46689.1"/>
    </source>
</evidence>
<dbReference type="InterPro" id="IPR006597">
    <property type="entry name" value="Sel1-like"/>
</dbReference>
<gene>
    <name evidence="6" type="ordered locus">Nitsa_1440</name>
</gene>
<evidence type="ECO:0000256" key="2">
    <source>
        <dbReference type="ARBA" id="ARBA00012865"/>
    </source>
</evidence>
<dbReference type="HOGENOM" id="CLU_639089_0_0_7"/>
<dbReference type="GO" id="GO:0046677">
    <property type="term" value="P:response to antibiotic"/>
    <property type="evidence" value="ECO:0007669"/>
    <property type="project" value="UniProtKB-KW"/>
</dbReference>
<name>E6WZP8_NITSE</name>
<feature type="compositionally biased region" description="Acidic residues" evidence="5">
    <location>
        <begin position="175"/>
        <end position="184"/>
    </location>
</feature>
<feature type="compositionally biased region" description="Basic and acidic residues" evidence="5">
    <location>
        <begin position="210"/>
        <end position="224"/>
    </location>
</feature>
<keyword evidence="3" id="KW-1015">Disulfide bond</keyword>
<dbReference type="STRING" id="749222.Nitsa_1440"/>
<evidence type="ECO:0000256" key="3">
    <source>
        <dbReference type="ARBA" id="ARBA00023157"/>
    </source>
</evidence>